<evidence type="ECO:0000259" key="9">
    <source>
        <dbReference type="PROSITE" id="PS50030"/>
    </source>
</evidence>
<feature type="region of interest" description="Disordered" evidence="8">
    <location>
        <begin position="2599"/>
        <end position="2667"/>
    </location>
</feature>
<feature type="compositionally biased region" description="Acidic residues" evidence="8">
    <location>
        <begin position="2639"/>
        <end position="2657"/>
    </location>
</feature>
<evidence type="ECO:0000256" key="6">
    <source>
        <dbReference type="ARBA" id="ARBA00034494"/>
    </source>
</evidence>
<dbReference type="Gene3D" id="3.30.2160.10">
    <property type="entry name" value="Hect, E3 ligase catalytic domain"/>
    <property type="match status" value="1"/>
</dbReference>
<dbReference type="OrthoDB" id="8068875at2759"/>
<evidence type="ECO:0000256" key="7">
    <source>
        <dbReference type="PROSITE-ProRule" id="PRU00104"/>
    </source>
</evidence>
<feature type="region of interest" description="Disordered" evidence="8">
    <location>
        <begin position="3323"/>
        <end position="3343"/>
    </location>
</feature>
<dbReference type="Pfam" id="PF22562">
    <property type="entry name" value="UBA_7"/>
    <property type="match status" value="1"/>
</dbReference>
<keyword evidence="4" id="KW-0808">Transferase</keyword>
<dbReference type="Gene3D" id="3.30.2410.10">
    <property type="entry name" value="Hect, E3 ligase catalytic domain"/>
    <property type="match status" value="1"/>
</dbReference>
<dbReference type="InterPro" id="IPR010314">
    <property type="entry name" value="E3_Ub_ligase_DUF913"/>
</dbReference>
<evidence type="ECO:0000256" key="5">
    <source>
        <dbReference type="ARBA" id="ARBA00022786"/>
    </source>
</evidence>
<dbReference type="Pfam" id="PF14377">
    <property type="entry name" value="UBM"/>
    <property type="match status" value="2"/>
</dbReference>
<dbReference type="Gene3D" id="3.90.1750.10">
    <property type="entry name" value="Hect, E3 ligase catalytic domains"/>
    <property type="match status" value="1"/>
</dbReference>
<feature type="compositionally biased region" description="Basic and acidic residues" evidence="8">
    <location>
        <begin position="2599"/>
        <end position="2638"/>
    </location>
</feature>
<dbReference type="Pfam" id="PF06025">
    <property type="entry name" value="DUF913"/>
    <property type="match status" value="1"/>
</dbReference>
<keyword evidence="12" id="KW-1185">Reference proteome</keyword>
<evidence type="ECO:0000256" key="8">
    <source>
        <dbReference type="SAM" id="MobiDB-lite"/>
    </source>
</evidence>
<dbReference type="FunFam" id="3.30.2160.10:FF:000001">
    <property type="entry name" value="E3 ubiquitin-protein ligase NEDD4-like"/>
    <property type="match status" value="1"/>
</dbReference>
<feature type="region of interest" description="Disordered" evidence="8">
    <location>
        <begin position="2175"/>
        <end position="2298"/>
    </location>
</feature>
<comment type="caution">
    <text evidence="11">The sequence shown here is derived from an EMBL/GenBank/DDBJ whole genome shotgun (WGS) entry which is preliminary data.</text>
</comment>
<dbReference type="EMBL" id="BLZA01000010">
    <property type="protein sequence ID" value="GHJ84973.1"/>
    <property type="molecule type" value="Genomic_DNA"/>
</dbReference>
<dbReference type="Gene3D" id="1.10.8.10">
    <property type="entry name" value="DNA helicase RuvA subunit, C-terminal domain"/>
    <property type="match status" value="1"/>
</dbReference>
<evidence type="ECO:0000313" key="12">
    <source>
        <dbReference type="Proteomes" id="UP000620104"/>
    </source>
</evidence>
<feature type="compositionally biased region" description="Basic and acidic residues" evidence="8">
    <location>
        <begin position="857"/>
        <end position="874"/>
    </location>
</feature>
<comment type="pathway">
    <text evidence="2">Protein modification; protein ubiquitination.</text>
</comment>
<name>A0A8H3TPV7_9TREE</name>
<dbReference type="SMART" id="SM00165">
    <property type="entry name" value="UBA"/>
    <property type="match status" value="1"/>
</dbReference>
<reference evidence="11" key="1">
    <citation type="submission" date="2020-07" db="EMBL/GenBank/DDBJ databases">
        <title>Draft Genome Sequence of a Deep-Sea Yeast, Naganishia (Cryptococcus) liquefaciens strain N6.</title>
        <authorList>
            <person name="Han Y.W."/>
            <person name="Kajitani R."/>
            <person name="Morimoto H."/>
            <person name="Parhat M."/>
            <person name="Tsubouchi H."/>
            <person name="Bakenova O."/>
            <person name="Ogata M."/>
            <person name="Argunhan B."/>
            <person name="Aoki R."/>
            <person name="Kajiwara S."/>
            <person name="Itoh T."/>
            <person name="Iwasaki H."/>
        </authorList>
    </citation>
    <scope>NUCLEOTIDE SEQUENCE</scope>
    <source>
        <strain evidence="11">N6</strain>
    </source>
</reference>
<dbReference type="SUPFAM" id="SSF46934">
    <property type="entry name" value="UBA-like"/>
    <property type="match status" value="1"/>
</dbReference>
<organism evidence="11 12">
    <name type="scientific">Naganishia liquefaciens</name>
    <dbReference type="NCBI Taxonomy" id="104408"/>
    <lineage>
        <taxon>Eukaryota</taxon>
        <taxon>Fungi</taxon>
        <taxon>Dikarya</taxon>
        <taxon>Basidiomycota</taxon>
        <taxon>Agaricomycotina</taxon>
        <taxon>Tremellomycetes</taxon>
        <taxon>Filobasidiales</taxon>
        <taxon>Filobasidiaceae</taxon>
        <taxon>Naganishia</taxon>
    </lineage>
</organism>
<dbReference type="UniPathway" id="UPA00143"/>
<dbReference type="GO" id="GO:0006511">
    <property type="term" value="P:ubiquitin-dependent protein catabolic process"/>
    <property type="evidence" value="ECO:0007669"/>
    <property type="project" value="TreeGrafter"/>
</dbReference>
<feature type="region of interest" description="Disordered" evidence="8">
    <location>
        <begin position="1486"/>
        <end position="1540"/>
    </location>
</feature>
<feature type="region of interest" description="Disordered" evidence="8">
    <location>
        <begin position="233"/>
        <end position="256"/>
    </location>
</feature>
<dbReference type="SUPFAM" id="SSF48371">
    <property type="entry name" value="ARM repeat"/>
    <property type="match status" value="1"/>
</dbReference>
<feature type="region of interest" description="Disordered" evidence="8">
    <location>
        <begin position="2828"/>
        <end position="2857"/>
    </location>
</feature>
<feature type="region of interest" description="Disordered" evidence="8">
    <location>
        <begin position="3066"/>
        <end position="3120"/>
    </location>
</feature>
<dbReference type="FunFam" id="3.30.2410.10:FF:000009">
    <property type="entry name" value="Probable E3 ubiquitin-protein ligase HECTD2"/>
    <property type="match status" value="1"/>
</dbReference>
<dbReference type="InterPro" id="IPR035983">
    <property type="entry name" value="Hect_E3_ubiquitin_ligase"/>
</dbReference>
<proteinExistence type="inferred from homology"/>
<dbReference type="EC" id="2.3.2.26" evidence="3"/>
<dbReference type="Proteomes" id="UP000620104">
    <property type="component" value="Unassembled WGS sequence"/>
</dbReference>
<evidence type="ECO:0000256" key="1">
    <source>
        <dbReference type="ARBA" id="ARBA00000885"/>
    </source>
</evidence>
<dbReference type="PANTHER" id="PTHR11254">
    <property type="entry name" value="HECT DOMAIN UBIQUITIN-PROTEIN LIGASE"/>
    <property type="match status" value="1"/>
</dbReference>
<dbReference type="PANTHER" id="PTHR11254:SF67">
    <property type="entry name" value="E3 UBIQUITIN-PROTEIN LIGASE HUWE1"/>
    <property type="match status" value="1"/>
</dbReference>
<comment type="similarity">
    <text evidence="6">Belongs to the UPL family. TOM1/PTR1 subfamily.</text>
</comment>
<sequence>MKIKKHPKRASVAHPDIEAVITRINACPDTGLAQLLHDEIPPNTPWRFPRGDLHCWVTVLDRFDGILASLCAAYAIDAPDATVVQRTPFSADDKRLVLEILRFERILLDNSTSRKIYASYDRLQSLLFTQDLQVLHATVLLILRPSQQYGSHTPFELSNNKVVRQRLLKIVMAGGGWGKLKESGYDMVKLAKMSEADNVADASAATQPREYELDLPAAFYDLSAQFYRPSSADSLPGYTEHQGTSTPVSTELERPTQELRIQPSPLARVTLEQGMADDDDGTALETPSRPVPARTLSSTETPTPLVRFAAANAPQQQPEVGSSSVTAFSRAYTNSDGLTVLYVPSTSVVPLVKSGAKDAMGVLAELLESHPELRGVKDEAAEVKQGEDAKKTTNKYTAVNDAMREEQFELLCRLRIMLMMDVHDGKMDPRVKSDVTLMLEIRLAALATYLYLTPEDKAQTELFLYEPALVAQLADLVNPASHVSDVVAAPAFMALDACAHYRYKCTEVVSALGANVAHGTLMNCYREVVRRLATEQGAPHELVDSVLSFVAFLATSSGYGNMLVGAGIIPVIIDLVKVEHPARGGYVARAMGLIDNMMYTSNNAFNIFCNAQGLETLNHRITVEVDRLISGEFAPQHPSHATESDLLRRTTPLKLMLRSVHRLMQASGTVDALRNLIDSDLPKSLLKIFHHVDKMGASVFALAIHVTAAFVHNEPTSLSIIQEMKLPDALYDALEHNRQASFEILSAVPNAIGAFCLNAAGMDLVVQRREVLGRLVNNCADPAYRDILRERDNATFLGTSLDELARHHPPLKPILLESLAALLKDLVEQGQTAAVFNKWEPAKYRLMTVEDVTRRAEEDAKKQAEGKGDVKDDAPVVSMSEPDETRPEVDAATSFAIKAADEKSTKKDDNQIEITIDIVAQLMQGLFHNPQLGKDFLAQDGLKLVLDIYGSPSLRNSFATSATAERLHIVLRHLAEANLTKVLNGLVESVRGVMDTCRGLWDSGMQNSYLSPMIPALAMEAAQEKNTEFRRLVHLNNLLSALCNLYITVGFAHGKVASSFLQALGASSGSTFLPDLGQLHRACIWENILLKMKVASSKITKEAEKKAAETSTEGILSPVIERSELGAALLDASTDAAKQTVDEPNFNAIKAIAHSIPAMLTPFFQGVIKMLLFRRAEPSHKLQAVPTANTLASMIKEYLEVMPKPKEQEYLLSVYSSSMIGIVHAFLFDERTTQGSLQTMLLVAFHKAGGMDLISRLVLTYAAELEDLSKADKEASDAGNEDPKLRGRRRFKLFHCYHRFQTIMHLIKSLVSNKTVLESSQTIMMVTKDKEPTDPDYFVAQDLLIALRLSVFDAIDTVWKSDWLLHAPLPLTRSTVQAVLSLLENVPEPPVASTGRDTPHPFSRLVDLNSILGNIGTPARVATPPTGAGVPPAVRPRVVANESYVDTLVEMGFTRHAATVALTRLNNNLPAATEYLLTHAHLIPEPEPGANVGDAAPAPAPATEGNESAGVDNVVGGSSNGNVEANPPSASDLTADDTAPKEAALADKDKDVEMTIADDTESAKKLEAVAEARKEFNEKRQTTYDALPTRAIRLVDVHEQLIFDFRNALLETTEGVEALSKALEEFGPGMLPRDDKAVAALTARLRLLAVVAHQPTFGQKIDETKRQALLDKLLALPMRTEDGKRTRWLSGLLLGAESIFFWGESVKEAKIGDAPLTTIIKGPLYLEARRRLFDLNMDILKDVDLNIDEIIAVLRSLAVLTRDSNLAQAFLECDHSLQYLFRLFNISQQDNKYMQSCASLIAMIMRHLVEDENMLRKSMQKEIRVWFQKQRSNSATVQHYVSNLRSAVLRDPDVFVKATAAECALTSVEAGRNGAYSLQLINANRAEGNNKSGDEDRAGESMQVDDPFQETIEDARKPGLQQVMQFLVSDLIAYSKPEKQRQIEDDQSAAEKRLGGNFLVLTELLGSYLDCKSALLSSSKRIGKESTMNARTRSPILNVLLNHYATNIAFDMDVCRTTAQPITESQRSRLNFSNWSSSAIVALCSDPTSQANTPLKDISAVVVNVRKTVMDVLARAIKDASSSNESLNSRYGRLWALAELCYRLLTAKSTVQARSHDDSSLHIAKIMLEKGFVPLLTGVLGEIDLNYPQVRVLITAIMQPLDYLTRLSMKMAKAEKSRTADVEMSDDDTLSSEDEDEDEEMAGPEEEGEAPDMYRNSSLGMFGGEMDDYLDGEDEDGDDEDDLEGDHYDDDDIGDEDSEDTEPSSDEEDEEGVEIEEEWDEDEMGLEEDEDEMEMEDDANEFMMDDGVGEFGEGGADLLGDDAMLEGMDGLDGMEGDMEDDEGMFDDEDDMDDEFDDEDDEQSEIYEEYDALDSVVVNPLASGSSMTSAQMNNWGWAQPVRTNSQDEAGGQARRRGHRFIDESGYALFGRNRPPTSNVASVASHPLLQEDLQATPTAAVATTSNRPSAGLQRPRDLPGLIRALDSLMGGNAMQVLETLAGGANHEHGDHTIRIETGSHGTEIRVGNRSLHYGPGGVGDLPAAPTTNNQTIESTPQPTLNRWQEEEKIVSAIDAQDRLHKIINHIVNVLLPSARKSEEEAKAKKAKEEAANKRKAEEEEAARVKAEAEKAEEHARLRAEEVEEVEDDEGEEVSSDDVDMTPGEAPTANADRPRVTIMIHGEEVDITETGIDPEFLEALPDDMREDVVNQHLRERRRSAAGSGQSLAASQISPEFLDALPPEIRAEVIQQEAIEAARQAAESMIGDSNVARDAAGQAATGSAGPDRSGFLAGLDPALRRVVMIDDEQMAVAMRDMGGVLMGLPMPAATAAGAGPGANGRTNATQAEDSGLEHTSKKPAPREAIQLLDKAGIASLMRLLFFPEGFRKNYLHRILGNLCENSKTRSDVINLLLGVLQEESGDLSMIDRQSTKPPLKPTIGLTPKTTPRRKPAPETPSSYASSSVNMLSGLQAAVVPSFVAQRSFEALHHIISNNEQVSIYFLSEHEVPVPNKKALQKKGRSHKASTQTTYPIVVLLRLLERSQILQASNLMEMLTALLAMLTKPLMQLPKPKDAPVAESSSQTGADASDGNASANATSQAETVPKRTADSSSKQVSDGVADSTLTTPPTLPLEVLRLVVNILNNGECSSRTFSHTLTLIQHLSSVPEAKQIIIDELRDRAGSLGVILTNDLQQLAVELDKSQGNAQDVDVSRFSPASSTQAKLLRILKTLDYMHSSKTPGSSGWDAAGMASVAEGSTQLSADEERVSIIFESLSFNQLWDALGECLSVVEKRPESIAIGTVLLPLVESLMVVSKYSSAKAAASRDKRAGSVTFSPMSPKDSAASEPDPFLKFTNQHRAVLNMMVRNNPSLMSGSFSLLVLNPRVLDFDNKRNWFSQQLRKKPASREVGGTIHLNVRRQDVFNDSYRVLAGKSGEALKYSKLNVKFHGEEGVDAGGVSREWYTVLAQSIFNPGYCLFEPCAADQLTYQPSQRSWVNPEHIGFFRFIGKMIGKAIYDGRLLDAYFSRAFYKQMLGRKVDIRDLESVDPEYHKSLVWMLENDITDIIDLDFSLEVEEFGAKKVIDLKPNGSQIPVTEENKKEYVELVVEHRLESAIKDQVKAFLDGFYEVIPRNLITIFDPDQLELLISGISIIDVDELKNATQLHGWKNGDAEISWFWRALRSFSQEERARFLMFVTSSSRVPLGGFSQLQGSSGIQPFQIHKLYRTDVLPSAATCFNELLLPSYSSYEDLRAKLLTAVTEGAEGFGKA</sequence>
<dbReference type="InterPro" id="IPR025527">
    <property type="entry name" value="HUWE1/Rev1_UBM"/>
</dbReference>
<evidence type="ECO:0000256" key="3">
    <source>
        <dbReference type="ARBA" id="ARBA00012485"/>
    </source>
</evidence>
<evidence type="ECO:0000313" key="11">
    <source>
        <dbReference type="EMBL" id="GHJ84973.1"/>
    </source>
</evidence>
<comment type="catalytic activity">
    <reaction evidence="1">
        <text>S-ubiquitinyl-[E2 ubiquitin-conjugating enzyme]-L-cysteine + [acceptor protein]-L-lysine = [E2 ubiquitin-conjugating enzyme]-L-cysteine + N(6)-ubiquitinyl-[acceptor protein]-L-lysine.</text>
        <dbReference type="EC" id="2.3.2.26"/>
    </reaction>
</comment>
<feature type="compositionally biased region" description="Acidic residues" evidence="8">
    <location>
        <begin position="2225"/>
        <end position="2298"/>
    </location>
</feature>
<feature type="domain" description="UBA" evidence="9">
    <location>
        <begin position="1439"/>
        <end position="1479"/>
    </location>
</feature>
<dbReference type="GO" id="GO:0000209">
    <property type="term" value="P:protein polyubiquitination"/>
    <property type="evidence" value="ECO:0007669"/>
    <property type="project" value="TreeGrafter"/>
</dbReference>
<feature type="compositionally biased region" description="Acidic residues" evidence="8">
    <location>
        <begin position="2183"/>
        <end position="2210"/>
    </location>
</feature>
<evidence type="ECO:0000256" key="4">
    <source>
        <dbReference type="ARBA" id="ARBA00022679"/>
    </source>
</evidence>
<dbReference type="Pfam" id="PF00632">
    <property type="entry name" value="HECT"/>
    <property type="match status" value="1"/>
</dbReference>
<feature type="compositionally biased region" description="Low complexity" evidence="8">
    <location>
        <begin position="2828"/>
        <end position="2841"/>
    </location>
</feature>
<dbReference type="SUPFAM" id="SSF56204">
    <property type="entry name" value="Hect, E3 ligase catalytic domain"/>
    <property type="match status" value="1"/>
</dbReference>
<gene>
    <name evidence="11" type="ORF">NliqN6_1375</name>
</gene>
<dbReference type="CDD" id="cd00078">
    <property type="entry name" value="HECTc"/>
    <property type="match status" value="1"/>
</dbReference>
<feature type="compositionally biased region" description="Low complexity" evidence="8">
    <location>
        <begin position="3079"/>
        <end position="3093"/>
    </location>
</feature>
<dbReference type="Pfam" id="PF06012">
    <property type="entry name" value="DUF908"/>
    <property type="match status" value="1"/>
</dbReference>
<feature type="active site" description="Glycyl thioester intermediate" evidence="7">
    <location>
        <position position="3730"/>
    </location>
</feature>
<accession>A0A8H3TPV7</accession>
<dbReference type="GO" id="GO:0061630">
    <property type="term" value="F:ubiquitin protein ligase activity"/>
    <property type="evidence" value="ECO:0007669"/>
    <property type="project" value="UniProtKB-EC"/>
</dbReference>
<dbReference type="FunFam" id="3.90.1750.10:FF:000003">
    <property type="entry name" value="E3 ubiquitin-protein ligase UPL1"/>
    <property type="match status" value="1"/>
</dbReference>
<protein>
    <recommendedName>
        <fullName evidence="3">HECT-type E3 ubiquitin transferase</fullName>
        <ecNumber evidence="3">2.3.2.26</ecNumber>
    </recommendedName>
</protein>
<feature type="region of interest" description="Disordered" evidence="8">
    <location>
        <begin position="857"/>
        <end position="890"/>
    </location>
</feature>
<dbReference type="InterPro" id="IPR009060">
    <property type="entry name" value="UBA-like_sf"/>
</dbReference>
<keyword evidence="5 7" id="KW-0833">Ubl conjugation pathway</keyword>
<evidence type="ECO:0000256" key="2">
    <source>
        <dbReference type="ARBA" id="ARBA00004906"/>
    </source>
</evidence>
<feature type="region of interest" description="Disordered" evidence="8">
    <location>
        <begin position="275"/>
        <end position="299"/>
    </location>
</feature>
<dbReference type="GO" id="GO:0005737">
    <property type="term" value="C:cytoplasm"/>
    <property type="evidence" value="ECO:0007669"/>
    <property type="project" value="TreeGrafter"/>
</dbReference>
<feature type="domain" description="HECT" evidence="10">
    <location>
        <begin position="3428"/>
        <end position="3763"/>
    </location>
</feature>
<dbReference type="SMART" id="SM00119">
    <property type="entry name" value="HECTc"/>
    <property type="match status" value="1"/>
</dbReference>
<dbReference type="InterPro" id="IPR010309">
    <property type="entry name" value="E3_Ub_ligase_DUF908"/>
</dbReference>
<dbReference type="PROSITE" id="PS50237">
    <property type="entry name" value="HECT"/>
    <property type="match status" value="1"/>
</dbReference>
<dbReference type="InterPro" id="IPR050409">
    <property type="entry name" value="E3_ubiq-protein_ligase"/>
</dbReference>
<evidence type="ECO:0000259" key="10">
    <source>
        <dbReference type="PROSITE" id="PS50237"/>
    </source>
</evidence>
<dbReference type="InterPro" id="IPR000569">
    <property type="entry name" value="HECT_dom"/>
</dbReference>
<dbReference type="InterPro" id="IPR016024">
    <property type="entry name" value="ARM-type_fold"/>
</dbReference>
<dbReference type="PROSITE" id="PS50030">
    <property type="entry name" value="UBA"/>
    <property type="match status" value="1"/>
</dbReference>
<feature type="region of interest" description="Disordered" evidence="8">
    <location>
        <begin position="2923"/>
        <end position="2956"/>
    </location>
</feature>
<feature type="compositionally biased region" description="Low complexity" evidence="8">
    <location>
        <begin position="1508"/>
        <end position="1526"/>
    </location>
</feature>
<dbReference type="InterPro" id="IPR015940">
    <property type="entry name" value="UBA"/>
</dbReference>
<dbReference type="GO" id="GO:0005634">
    <property type="term" value="C:nucleus"/>
    <property type="evidence" value="ECO:0007669"/>
    <property type="project" value="TreeGrafter"/>
</dbReference>